<protein>
    <submittedName>
        <fullName evidence="3">Membrane protein: Secreted protein</fullName>
    </submittedName>
</protein>
<dbReference type="SUPFAM" id="SSF48452">
    <property type="entry name" value="TPR-like"/>
    <property type="match status" value="1"/>
</dbReference>
<keyword evidence="2" id="KW-0812">Transmembrane</keyword>
<keyword evidence="2" id="KW-0472">Membrane</keyword>
<name>A0A6P2CT56_9BACT</name>
<reference evidence="3 4" key="1">
    <citation type="submission" date="2019-05" db="EMBL/GenBank/DDBJ databases">
        <authorList>
            <consortium name="Science for Life Laboratories"/>
        </authorList>
    </citation>
    <scope>NUCLEOTIDE SEQUENCE [LARGE SCALE GENOMIC DNA]</scope>
    <source>
        <strain evidence="3">Soil9</strain>
    </source>
</reference>
<evidence type="ECO:0000256" key="1">
    <source>
        <dbReference type="PROSITE-ProRule" id="PRU00339"/>
    </source>
</evidence>
<evidence type="ECO:0000313" key="3">
    <source>
        <dbReference type="EMBL" id="VTR92119.1"/>
    </source>
</evidence>
<keyword evidence="2" id="KW-1133">Transmembrane helix</keyword>
<proteinExistence type="predicted"/>
<feature type="transmembrane region" description="Helical" evidence="2">
    <location>
        <begin position="324"/>
        <end position="343"/>
    </location>
</feature>
<dbReference type="Gene3D" id="1.25.40.10">
    <property type="entry name" value="Tetratricopeptide repeat domain"/>
    <property type="match status" value="1"/>
</dbReference>
<feature type="transmembrane region" description="Helical" evidence="2">
    <location>
        <begin position="278"/>
        <end position="295"/>
    </location>
</feature>
<accession>A0A6P2CT56</accession>
<feature type="transmembrane region" description="Helical" evidence="2">
    <location>
        <begin position="115"/>
        <end position="131"/>
    </location>
</feature>
<dbReference type="InterPro" id="IPR011990">
    <property type="entry name" value="TPR-like_helical_dom_sf"/>
</dbReference>
<evidence type="ECO:0000313" key="4">
    <source>
        <dbReference type="Proteomes" id="UP000464178"/>
    </source>
</evidence>
<feature type="transmembrane region" description="Helical" evidence="2">
    <location>
        <begin position="355"/>
        <end position="376"/>
    </location>
</feature>
<gene>
    <name evidence="3" type="ORF">SOIL9_55950</name>
</gene>
<dbReference type="PROSITE" id="PS50005">
    <property type="entry name" value="TPR"/>
    <property type="match status" value="1"/>
</dbReference>
<dbReference type="Proteomes" id="UP000464178">
    <property type="component" value="Chromosome"/>
</dbReference>
<organism evidence="3 4">
    <name type="scientific">Gemmata massiliana</name>
    <dbReference type="NCBI Taxonomy" id="1210884"/>
    <lineage>
        <taxon>Bacteria</taxon>
        <taxon>Pseudomonadati</taxon>
        <taxon>Planctomycetota</taxon>
        <taxon>Planctomycetia</taxon>
        <taxon>Gemmatales</taxon>
        <taxon>Gemmataceae</taxon>
        <taxon>Gemmata</taxon>
    </lineage>
</organism>
<feature type="transmembrane region" description="Helical" evidence="2">
    <location>
        <begin position="81"/>
        <end position="108"/>
    </location>
</feature>
<dbReference type="KEGG" id="gms:SOIL9_55950"/>
<keyword evidence="1" id="KW-0802">TPR repeat</keyword>
<keyword evidence="4" id="KW-1185">Reference proteome</keyword>
<feature type="transmembrane region" description="Helical" evidence="2">
    <location>
        <begin position="26"/>
        <end position="46"/>
    </location>
</feature>
<evidence type="ECO:0000256" key="2">
    <source>
        <dbReference type="SAM" id="Phobius"/>
    </source>
</evidence>
<dbReference type="AlphaFoldDB" id="A0A6P2CT56"/>
<feature type="repeat" description="TPR" evidence="1">
    <location>
        <begin position="952"/>
        <end position="985"/>
    </location>
</feature>
<feature type="transmembrane region" description="Helical" evidence="2">
    <location>
        <begin position="215"/>
        <end position="236"/>
    </location>
</feature>
<feature type="transmembrane region" description="Helical" evidence="2">
    <location>
        <begin position="137"/>
        <end position="155"/>
    </location>
</feature>
<dbReference type="RefSeq" id="WP_162667028.1">
    <property type="nucleotide sequence ID" value="NZ_LR593886.1"/>
</dbReference>
<feature type="transmembrane region" description="Helical" evidence="2">
    <location>
        <begin position="187"/>
        <end position="203"/>
    </location>
</feature>
<sequence length="1017" mass="109376">MLSQLSVSSPRAEEKGRLSVASSRPAPALPFALAFIGLFGVLLASFPGRDSDIWRHLVAGRELVSRPGTIGPAWLYDLATYAVHSAAGGGALVLAKALVVGAIALLVFQMSRARGGRLLPLAISGLAVLALGSRVLLQPATFSVFFLTVTAWLLFRDPRPVDRARSWWPGWYLVVLFVVWGNVDQNVVIGVCVVALIAFGRLLDARSPSAFWPGAGRATAGIVVLVVAACAGPAHIHNLQVPVELKRALAALREEGVGGSVNSPFTREFVANFRESPAALSYFPLLGLGAVSFLLNRRAWHWAWALPWIGLALVSGLQARLVPFFAVVAGPVTTWNLVAYFAGRGGAPVRPRTRFALRGLTVALAVGFLVAAWPGWLQGPPFEPRRWAVEPPSAVLDGAAFLRRAHASNLWPQESRTLYLSSETASELAWFCPEDHGLRDEGAVKELLKTEDPEKARQQLRALGVSRVVAFAAESDSSAREALARLLADPDEWPVLHLAGGLVVFGWCDPARGGADSYNGWEVDFTRLAFRPSIEERAPPVRPESRRWWDAFWKPAPAPRPAGRDEALVLLGKTESMLGSAPQRHLRVWAPGQMGGLVGAASGWSTPAGALDATIRGAFVRPPLVRNAPPPQVAQLALGFEQRFEYDRGPAPVGILYAAARAARRAVAENPNDATAYFALGQIYAALVRTTSEQSWAGRVPDLVRLRQIQASAALNRAVTLNPNMAEAHLALGRLYLTIKYLDLAAVHLRAYRDIPASRGGPKKGDRQAEAILSELDRLTKEVDAQTRAFASESTRSSVGDRALLADRLGLAGAARDLLLKSDVSAFGTQGMELELNLLLRTGRPEDVLEWTTPELEGSLGGFTYHWLRAQSHIALGDYAAADTELGEIIEPGSLLVVPSPVGTEVAGVVSKALLDAQPGTSFTSQVVMRALSEFDLRTRMTQIGLKLGQVADMSVLRGVVALEAGTIDRARDSFRAALTYSPNRWGGGELEFPGRWVAWAGLALIGSADAKPVRAP</sequence>
<dbReference type="EMBL" id="LR593886">
    <property type="protein sequence ID" value="VTR92119.1"/>
    <property type="molecule type" value="Genomic_DNA"/>
</dbReference>
<dbReference type="InterPro" id="IPR019734">
    <property type="entry name" value="TPR_rpt"/>
</dbReference>